<name>A0A448NRB6_9FLAO</name>
<dbReference type="OrthoDB" id="1454641at2"/>
<protein>
    <submittedName>
        <fullName evidence="2">Uncharacterized protein</fullName>
    </submittedName>
</protein>
<dbReference type="STRING" id="266748.HY04_10135"/>
<sequence>MLENKIDISNYLLKVEKKHDLLQWEINGVFVWELIRLKIYLLLQEKMADESFGDFSRVSTLKRIENQLKRIWRNAILRNPFLSRFKGDIIIFESGRKYMIDDIYADIYTYFLCQDFRKQNISFERFETNFKYDLNNEKSSKYHHIDGIKLISKGISNFIKLVFSQNDIDLIKKIEKDICDHLEINIDLKEIITTEYKIFKSEKITYLKLLWLKLPKQIFLVNYSDYAALISAAKDLNIETVELQHGLIIKEALTYHFPNSEENKMKYFPSKFYEWKDFKHNTGKLPLGKDYIISNPHNHLDYMKNKYRDVVRNSKTILVASQPFHSEKIKEFILKNVPLMPDYQFYYKLHPMEFDHFFDSKLAKNLNRYDNLIILKNEESIYKLLKEAKYVIGIYSTTLFEAELFGCTPIILSTENKYTSSLNDNGKSVTLNFSDNLLNSIN</sequence>
<organism evidence="2 4">
    <name type="scientific">Kaistella antarctica</name>
    <dbReference type="NCBI Taxonomy" id="266748"/>
    <lineage>
        <taxon>Bacteria</taxon>
        <taxon>Pseudomonadati</taxon>
        <taxon>Bacteroidota</taxon>
        <taxon>Flavobacteriia</taxon>
        <taxon>Flavobacteriales</taxon>
        <taxon>Weeksellaceae</taxon>
        <taxon>Chryseobacterium group</taxon>
        <taxon>Kaistella</taxon>
    </lineage>
</organism>
<evidence type="ECO:0000313" key="4">
    <source>
        <dbReference type="Proteomes" id="UP000270036"/>
    </source>
</evidence>
<evidence type="ECO:0000313" key="2">
    <source>
        <dbReference type="EMBL" id="VEH99430.1"/>
    </source>
</evidence>
<reference evidence="2 4" key="2">
    <citation type="submission" date="2018-12" db="EMBL/GenBank/DDBJ databases">
        <authorList>
            <consortium name="Pathogen Informatics"/>
        </authorList>
    </citation>
    <scope>NUCLEOTIDE SEQUENCE [LARGE SCALE GENOMIC DNA]</scope>
    <source>
        <strain evidence="2 4">NCTC13489</strain>
    </source>
</reference>
<evidence type="ECO:0000313" key="3">
    <source>
        <dbReference type="Proteomes" id="UP000028349"/>
    </source>
</evidence>
<dbReference type="Gene3D" id="3.40.50.12580">
    <property type="match status" value="1"/>
</dbReference>
<evidence type="ECO:0000313" key="1">
    <source>
        <dbReference type="EMBL" id="KEY18822.1"/>
    </source>
</evidence>
<gene>
    <name evidence="1" type="ORF">HY04_10135</name>
    <name evidence="2" type="ORF">NCTC13489_01533</name>
</gene>
<dbReference type="KEGG" id="cant:NCTC13489_01533"/>
<dbReference type="EMBL" id="LR134441">
    <property type="protein sequence ID" value="VEH99430.1"/>
    <property type="molecule type" value="Genomic_DNA"/>
</dbReference>
<accession>A0A448NRB6</accession>
<dbReference type="EMBL" id="JPEP01000002">
    <property type="protein sequence ID" value="KEY18822.1"/>
    <property type="molecule type" value="Genomic_DNA"/>
</dbReference>
<dbReference type="SUPFAM" id="SSF53756">
    <property type="entry name" value="UDP-Glycosyltransferase/glycogen phosphorylase"/>
    <property type="match status" value="1"/>
</dbReference>
<dbReference type="InterPro" id="IPR043148">
    <property type="entry name" value="TagF_C"/>
</dbReference>
<dbReference type="AlphaFoldDB" id="A0A448NRB6"/>
<keyword evidence="3" id="KW-1185">Reference proteome</keyword>
<proteinExistence type="predicted"/>
<dbReference type="RefSeq" id="WP_034719397.1">
    <property type="nucleotide sequence ID" value="NZ_FOIX01000004.1"/>
</dbReference>
<dbReference type="Proteomes" id="UP000270036">
    <property type="component" value="Chromosome"/>
</dbReference>
<dbReference type="Proteomes" id="UP000028349">
    <property type="component" value="Unassembled WGS sequence"/>
</dbReference>
<reference evidence="1 3" key="1">
    <citation type="submission" date="2014-07" db="EMBL/GenBank/DDBJ databases">
        <authorList>
            <person name="Pisani N.G."/>
            <person name="Newman J.D."/>
        </authorList>
    </citation>
    <scope>NUCLEOTIDE SEQUENCE [LARGE SCALE GENOMIC DNA]</scope>
    <source>
        <strain evidence="1 3">LMG 24720</strain>
    </source>
</reference>